<accession>A0A285NAH5</accession>
<dbReference type="OrthoDB" id="10016at2"/>
<reference evidence="2" key="1">
    <citation type="submission" date="2017-09" db="EMBL/GenBank/DDBJ databases">
        <authorList>
            <person name="Varghese N."/>
            <person name="Submissions S."/>
        </authorList>
    </citation>
    <scope>NUCLEOTIDE SEQUENCE [LARGE SCALE GENOMIC DNA]</scope>
    <source>
        <strain evidence="2">DSM 15103</strain>
    </source>
</reference>
<sequence>MIIKGIDLGLSKYLIGEVNPFKKSVKILENEPKHYKLFYSFPSVKSTFRKYRFPFKDRSKIEKAVKTQLSLDLPFSIDTVKYAYYTKTDKNGVDVFCVVAKKEDIAAIKDADVIDSELFSLLRICMFLQLENCDVVHFSEGYVLQLSIKNSFIDHVKVMPDIDNIPEDFILSGKIPQKFSAYRKLKVENIDTELNVCYGMLLRGIFGAGVDLSGSSGKNYVESLLKGAFYLLLSGIILNSALFYRSYTLEDQLRKIKEKEKELFIKAFNYTGEVFDPLEQAKSKILMIEKESYPQNDAVELLDFIGRSVKNTSVYKIYSISITEGKFRIKGMAKTVSDVEKFKNILSKKFKAKIEETVTTPEGDIRFIVSGEGL</sequence>
<evidence type="ECO:0000313" key="1">
    <source>
        <dbReference type="EMBL" id="SNZ06472.1"/>
    </source>
</evidence>
<dbReference type="Proteomes" id="UP000219036">
    <property type="component" value="Unassembled WGS sequence"/>
</dbReference>
<name>A0A285NAH5_9AQUI</name>
<keyword evidence="2" id="KW-1185">Reference proteome</keyword>
<evidence type="ECO:0000313" key="2">
    <source>
        <dbReference type="Proteomes" id="UP000219036"/>
    </source>
</evidence>
<dbReference type="EMBL" id="OBEI01000002">
    <property type="protein sequence ID" value="SNZ06472.1"/>
    <property type="molecule type" value="Genomic_DNA"/>
</dbReference>
<protein>
    <submittedName>
        <fullName evidence="1">Uncharacterized protein</fullName>
    </submittedName>
</protein>
<gene>
    <name evidence="1" type="ORF">SAMN06265182_0687</name>
</gene>
<organism evidence="1 2">
    <name type="scientific">Persephonella hydrogeniphila</name>
    <dbReference type="NCBI Taxonomy" id="198703"/>
    <lineage>
        <taxon>Bacteria</taxon>
        <taxon>Pseudomonadati</taxon>
        <taxon>Aquificota</taxon>
        <taxon>Aquificia</taxon>
        <taxon>Aquificales</taxon>
        <taxon>Hydrogenothermaceae</taxon>
        <taxon>Persephonella</taxon>
    </lineage>
</organism>
<proteinExistence type="predicted"/>
<dbReference type="AlphaFoldDB" id="A0A285NAH5"/>
<dbReference type="RefSeq" id="WP_096999871.1">
    <property type="nucleotide sequence ID" value="NZ_OBEI01000002.1"/>
</dbReference>